<proteinExistence type="predicted"/>
<evidence type="ECO:0000256" key="4">
    <source>
        <dbReference type="ARBA" id="ARBA00023163"/>
    </source>
</evidence>
<dbReference type="SMART" id="SM00906">
    <property type="entry name" value="Fungal_trans"/>
    <property type="match status" value="1"/>
</dbReference>
<keyword evidence="1" id="KW-0479">Metal-binding</keyword>
<evidence type="ECO:0000313" key="8">
    <source>
        <dbReference type="EMBL" id="PLB44115.1"/>
    </source>
</evidence>
<evidence type="ECO:0000256" key="3">
    <source>
        <dbReference type="ARBA" id="ARBA00023125"/>
    </source>
</evidence>
<keyword evidence="4" id="KW-0804">Transcription</keyword>
<dbReference type="Gene3D" id="4.10.240.10">
    <property type="entry name" value="Zn(2)-C6 fungal-type DNA-binding domain"/>
    <property type="match status" value="1"/>
</dbReference>
<dbReference type="GO" id="GO:0000981">
    <property type="term" value="F:DNA-binding transcription factor activity, RNA polymerase II-specific"/>
    <property type="evidence" value="ECO:0007669"/>
    <property type="project" value="InterPro"/>
</dbReference>
<dbReference type="EMBL" id="MSFO01000009">
    <property type="protein sequence ID" value="PLB44115.1"/>
    <property type="molecule type" value="Genomic_DNA"/>
</dbReference>
<keyword evidence="2" id="KW-0805">Transcription regulation</keyword>
<keyword evidence="9" id="KW-1185">Reference proteome</keyword>
<dbReference type="STRING" id="1392250.A0A2I2FTZ9"/>
<keyword evidence="3" id="KW-0238">DNA-binding</keyword>
<dbReference type="Proteomes" id="UP000234275">
    <property type="component" value="Unassembled WGS sequence"/>
</dbReference>
<dbReference type="PROSITE" id="PS00463">
    <property type="entry name" value="ZN2_CY6_FUNGAL_1"/>
    <property type="match status" value="1"/>
</dbReference>
<dbReference type="InterPro" id="IPR036864">
    <property type="entry name" value="Zn2-C6_fun-type_DNA-bd_sf"/>
</dbReference>
<dbReference type="Pfam" id="PF04082">
    <property type="entry name" value="Fungal_trans"/>
    <property type="match status" value="1"/>
</dbReference>
<organism evidence="8 9">
    <name type="scientific">Aspergillus steynii IBT 23096</name>
    <dbReference type="NCBI Taxonomy" id="1392250"/>
    <lineage>
        <taxon>Eukaryota</taxon>
        <taxon>Fungi</taxon>
        <taxon>Dikarya</taxon>
        <taxon>Ascomycota</taxon>
        <taxon>Pezizomycotina</taxon>
        <taxon>Eurotiomycetes</taxon>
        <taxon>Eurotiomycetidae</taxon>
        <taxon>Eurotiales</taxon>
        <taxon>Aspergillaceae</taxon>
        <taxon>Aspergillus</taxon>
        <taxon>Aspergillus subgen. Circumdati</taxon>
    </lineage>
</organism>
<evidence type="ECO:0000259" key="7">
    <source>
        <dbReference type="PROSITE" id="PS50048"/>
    </source>
</evidence>
<dbReference type="GO" id="GO:0008270">
    <property type="term" value="F:zinc ion binding"/>
    <property type="evidence" value="ECO:0007669"/>
    <property type="project" value="InterPro"/>
</dbReference>
<dbReference type="CDD" id="cd00067">
    <property type="entry name" value="GAL4"/>
    <property type="match status" value="1"/>
</dbReference>
<dbReference type="AlphaFoldDB" id="A0A2I2FTZ9"/>
<feature type="region of interest" description="Disordered" evidence="6">
    <location>
        <begin position="80"/>
        <end position="105"/>
    </location>
</feature>
<dbReference type="PANTHER" id="PTHR47424">
    <property type="entry name" value="REGULATORY PROTEIN GAL4"/>
    <property type="match status" value="1"/>
</dbReference>
<dbReference type="PROSITE" id="PS50048">
    <property type="entry name" value="ZN2_CY6_FUNGAL_2"/>
    <property type="match status" value="1"/>
</dbReference>
<sequence>MDRSAEETPTRRSSSPHYSRPITRISRACEQCRARKVRCNGHTPCSRCQSRRSRCEYRLPKQSSRSSNLASQAAAAVGDLSSTTSPAGSAYHVTGDPLPSYKGHTDPIQLKRQRELRAGIGVSNVDTGAFQFFGPSSQFCFIQRLHERIQHRGTEAAVGSGSSAADGVRRWKLEQFLFPMSTEASTAKCQPDACFPRELGDSFISAYFDIIHPQAPVIAYSDVLESWQNLWLPPWQRQEVKGDDILFMVLAIGARVSSVQGQQDISASEGWANHFSHKAVELNAMADDICLSTTHFFLLRGIFAYQLMRSNDAYLHLGTAARMAMALGINRLQVVDGANPKAHRLRSTFWTIYAHERSCALYTGRPSIFRDDLNDAASVEDLSTSISPESIENRKYQEPMTACAFIRAMARLGHIADRVAVQIYSPHRASTMANVAEAHEAIMECDLELQSITNDLPSYLHFYDSGAPLGQGWQEVQRMALGNSYHFVRMLMYRPALVFATFFDTRASAHSHAVGPMQLDRAIHETLHSATSLVELNHDVYFRRHPSAKFDGSSGTLLLSACATLLYDVLDPIITSDHAKAIFSTVELAIQCLDEMQHAGPMSGKALSLEVMEIAKSTIPSAGEDTEISEYLLGSFPWLQPRSYGPQSGAGPFPLAHAETSGVPTRMPGAAIPMDPMPLVAAPEANYMSHWLEAGFEPEEIPNSLY</sequence>
<dbReference type="GO" id="GO:0003677">
    <property type="term" value="F:DNA binding"/>
    <property type="evidence" value="ECO:0007669"/>
    <property type="project" value="UniProtKB-KW"/>
</dbReference>
<keyword evidence="5" id="KW-0539">Nucleus</keyword>
<dbReference type="VEuPathDB" id="FungiDB:P170DRAFT_513377"/>
<dbReference type="InterPro" id="IPR007219">
    <property type="entry name" value="XnlR_reg_dom"/>
</dbReference>
<comment type="caution">
    <text evidence="8">The sequence shown here is derived from an EMBL/GenBank/DDBJ whole genome shotgun (WGS) entry which is preliminary data.</text>
</comment>
<dbReference type="SUPFAM" id="SSF57701">
    <property type="entry name" value="Zn2/Cys6 DNA-binding domain"/>
    <property type="match status" value="1"/>
</dbReference>
<evidence type="ECO:0000256" key="1">
    <source>
        <dbReference type="ARBA" id="ARBA00022723"/>
    </source>
</evidence>
<dbReference type="InterPro" id="IPR001138">
    <property type="entry name" value="Zn2Cys6_DnaBD"/>
</dbReference>
<dbReference type="CDD" id="cd12148">
    <property type="entry name" value="fungal_TF_MHR"/>
    <property type="match status" value="1"/>
</dbReference>
<dbReference type="Pfam" id="PF00172">
    <property type="entry name" value="Zn_clus"/>
    <property type="match status" value="1"/>
</dbReference>
<dbReference type="PANTHER" id="PTHR47424:SF3">
    <property type="entry name" value="REGULATORY PROTEIN GAL4"/>
    <property type="match status" value="1"/>
</dbReference>
<feature type="region of interest" description="Disordered" evidence="6">
    <location>
        <begin position="1"/>
        <end position="22"/>
    </location>
</feature>
<dbReference type="OrthoDB" id="5296287at2759"/>
<name>A0A2I2FTZ9_9EURO</name>
<protein>
    <recommendedName>
        <fullName evidence="7">Zn(2)-C6 fungal-type domain-containing protein</fullName>
    </recommendedName>
</protein>
<accession>A0A2I2FTZ9</accession>
<dbReference type="GO" id="GO:0009893">
    <property type="term" value="P:positive regulation of metabolic process"/>
    <property type="evidence" value="ECO:0007669"/>
    <property type="project" value="UniProtKB-ARBA"/>
</dbReference>
<dbReference type="RefSeq" id="XP_024699417.1">
    <property type="nucleotide sequence ID" value="XM_024855102.1"/>
</dbReference>
<dbReference type="InterPro" id="IPR051127">
    <property type="entry name" value="Fungal_SecMet_Regulators"/>
</dbReference>
<evidence type="ECO:0000256" key="2">
    <source>
        <dbReference type="ARBA" id="ARBA00023015"/>
    </source>
</evidence>
<evidence type="ECO:0000256" key="6">
    <source>
        <dbReference type="SAM" id="MobiDB-lite"/>
    </source>
</evidence>
<dbReference type="SMART" id="SM00066">
    <property type="entry name" value="GAL4"/>
    <property type="match status" value="1"/>
</dbReference>
<feature type="compositionally biased region" description="Basic and acidic residues" evidence="6">
    <location>
        <begin position="1"/>
        <end position="10"/>
    </location>
</feature>
<gene>
    <name evidence="8" type="ORF">P170DRAFT_513377</name>
</gene>
<reference evidence="8 9" key="1">
    <citation type="submission" date="2016-12" db="EMBL/GenBank/DDBJ databases">
        <title>The genomes of Aspergillus section Nigri reveals drivers in fungal speciation.</title>
        <authorList>
            <consortium name="DOE Joint Genome Institute"/>
            <person name="Vesth T.C."/>
            <person name="Nybo J."/>
            <person name="Theobald S."/>
            <person name="Brandl J."/>
            <person name="Frisvad J.C."/>
            <person name="Nielsen K.F."/>
            <person name="Lyhne E.K."/>
            <person name="Kogle M.E."/>
            <person name="Kuo A."/>
            <person name="Riley R."/>
            <person name="Clum A."/>
            <person name="Nolan M."/>
            <person name="Lipzen A."/>
            <person name="Salamov A."/>
            <person name="Henrissat B."/>
            <person name="Wiebenga A."/>
            <person name="De Vries R.P."/>
            <person name="Grigoriev I.V."/>
            <person name="Mortensen U.H."/>
            <person name="Andersen M.R."/>
            <person name="Baker S.E."/>
        </authorList>
    </citation>
    <scope>NUCLEOTIDE SEQUENCE [LARGE SCALE GENOMIC DNA]</scope>
    <source>
        <strain evidence="8 9">IBT 23096</strain>
    </source>
</reference>
<dbReference type="GO" id="GO:0006351">
    <property type="term" value="P:DNA-templated transcription"/>
    <property type="evidence" value="ECO:0007669"/>
    <property type="project" value="InterPro"/>
</dbReference>
<evidence type="ECO:0000256" key="5">
    <source>
        <dbReference type="ARBA" id="ARBA00023242"/>
    </source>
</evidence>
<dbReference type="GeneID" id="36562808"/>
<evidence type="ECO:0000313" key="9">
    <source>
        <dbReference type="Proteomes" id="UP000234275"/>
    </source>
</evidence>
<feature type="domain" description="Zn(2)-C6 fungal-type" evidence="7">
    <location>
        <begin position="28"/>
        <end position="57"/>
    </location>
</feature>